<evidence type="ECO:0000256" key="1">
    <source>
        <dbReference type="ARBA" id="ARBA00022617"/>
    </source>
</evidence>
<organism evidence="7 8">
    <name type="scientific">Rhodohalobacter sulfatireducens</name>
    <dbReference type="NCBI Taxonomy" id="2911366"/>
    <lineage>
        <taxon>Bacteria</taxon>
        <taxon>Pseudomonadati</taxon>
        <taxon>Balneolota</taxon>
        <taxon>Balneolia</taxon>
        <taxon>Balneolales</taxon>
        <taxon>Balneolaceae</taxon>
        <taxon>Rhodohalobacter</taxon>
    </lineage>
</organism>
<evidence type="ECO:0000256" key="2">
    <source>
        <dbReference type="ARBA" id="ARBA00022723"/>
    </source>
</evidence>
<keyword evidence="8" id="KW-1185">Reference proteome</keyword>
<dbReference type="SUPFAM" id="SSF46626">
    <property type="entry name" value="Cytochrome c"/>
    <property type="match status" value="1"/>
</dbReference>
<dbReference type="PROSITE" id="PS51007">
    <property type="entry name" value="CYTC"/>
    <property type="match status" value="1"/>
</dbReference>
<comment type="caution">
    <text evidence="7">The sequence shown here is derived from an EMBL/GenBank/DDBJ whole genome shotgun (WGS) entry which is preliminary data.</text>
</comment>
<evidence type="ECO:0000313" key="7">
    <source>
        <dbReference type="EMBL" id="MCG2588550.1"/>
    </source>
</evidence>
<feature type="chain" id="PRO_5045090862" evidence="5">
    <location>
        <begin position="23"/>
        <end position="159"/>
    </location>
</feature>
<keyword evidence="5" id="KW-0732">Signal</keyword>
<dbReference type="EMBL" id="JAKLWS010000008">
    <property type="protein sequence ID" value="MCG2588550.1"/>
    <property type="molecule type" value="Genomic_DNA"/>
</dbReference>
<dbReference type="PROSITE" id="PS51257">
    <property type="entry name" value="PROKAR_LIPOPROTEIN"/>
    <property type="match status" value="1"/>
</dbReference>
<reference evidence="7" key="2">
    <citation type="submission" date="2024-05" db="EMBL/GenBank/DDBJ databases">
        <title>Rhodohalobacter halophilus gen. nov., sp. nov., a moderately halophilic member of the family Balneolaceae.</title>
        <authorList>
            <person name="Xia J."/>
        </authorList>
    </citation>
    <scope>NUCLEOTIDE SEQUENCE</scope>
    <source>
        <strain evidence="7">WB101</strain>
    </source>
</reference>
<sequence length="159" mass="17940">MNYRKIQIILLALAVSVFTACGGGSSEQESADNEQGLTEFELEHGIGPVNEVVELGELDPDLAAQGKEVFEAKCTACHKPNERYIGPASKNILDRRSPTYIMNMIMNPDEMTKKHPEGIKMMQEYMAPMPYQNVTVEQARAIVEYFRTLEDENEQEKQP</sequence>
<reference evidence="7" key="1">
    <citation type="submission" date="2022-01" db="EMBL/GenBank/DDBJ databases">
        <authorList>
            <person name="Wang Y."/>
        </authorList>
    </citation>
    <scope>NUCLEOTIDE SEQUENCE</scope>
    <source>
        <strain evidence="7">WB101</strain>
    </source>
</reference>
<dbReference type="InterPro" id="IPR036909">
    <property type="entry name" value="Cyt_c-like_dom_sf"/>
</dbReference>
<gene>
    <name evidence="7" type="ORF">L6773_08245</name>
</gene>
<accession>A0ABS9KCH0</accession>
<evidence type="ECO:0000259" key="6">
    <source>
        <dbReference type="PROSITE" id="PS51007"/>
    </source>
</evidence>
<keyword evidence="1 4" id="KW-0349">Heme</keyword>
<evidence type="ECO:0000256" key="5">
    <source>
        <dbReference type="SAM" id="SignalP"/>
    </source>
</evidence>
<dbReference type="Proteomes" id="UP001165366">
    <property type="component" value="Unassembled WGS sequence"/>
</dbReference>
<feature type="domain" description="Cytochrome c" evidence="6">
    <location>
        <begin position="61"/>
        <end position="150"/>
    </location>
</feature>
<evidence type="ECO:0000313" key="8">
    <source>
        <dbReference type="Proteomes" id="UP001165366"/>
    </source>
</evidence>
<dbReference type="Gene3D" id="1.10.760.10">
    <property type="entry name" value="Cytochrome c-like domain"/>
    <property type="match status" value="1"/>
</dbReference>
<feature type="signal peptide" evidence="5">
    <location>
        <begin position="1"/>
        <end position="22"/>
    </location>
</feature>
<proteinExistence type="predicted"/>
<evidence type="ECO:0000256" key="3">
    <source>
        <dbReference type="ARBA" id="ARBA00023004"/>
    </source>
</evidence>
<dbReference type="RefSeq" id="WP_237853390.1">
    <property type="nucleotide sequence ID" value="NZ_JAKLWS010000008.1"/>
</dbReference>
<name>A0ABS9KCH0_9BACT</name>
<dbReference type="InterPro" id="IPR009056">
    <property type="entry name" value="Cyt_c-like_dom"/>
</dbReference>
<keyword evidence="2 4" id="KW-0479">Metal-binding</keyword>
<keyword evidence="3 4" id="KW-0408">Iron</keyword>
<evidence type="ECO:0000256" key="4">
    <source>
        <dbReference type="PROSITE-ProRule" id="PRU00433"/>
    </source>
</evidence>
<dbReference type="Pfam" id="PF00034">
    <property type="entry name" value="Cytochrom_C"/>
    <property type="match status" value="1"/>
</dbReference>
<protein>
    <submittedName>
        <fullName evidence="7">Cytochrome c</fullName>
    </submittedName>
</protein>